<sequence length="109" mass="11967">MKIIYHWLVGALAILVAAYLVPGVTVTLVGAIIAAVVLGALNLFIRPIIRIITLPITIITLGFFSLVIDALFVLLASSFVIGFFVAGFWPAFFFALVLTVINWVFHFWS</sequence>
<protein>
    <recommendedName>
        <fullName evidence="4">Phage holin family protein</fullName>
    </recommendedName>
</protein>
<evidence type="ECO:0008006" key="4">
    <source>
        <dbReference type="Google" id="ProtNLM"/>
    </source>
</evidence>
<dbReference type="PANTHER" id="PTHR37309">
    <property type="entry name" value="SLR0284 PROTEIN"/>
    <property type="match status" value="1"/>
</dbReference>
<name>A0A1F6BSN2_9BACT</name>
<reference evidence="2 3" key="1">
    <citation type="journal article" date="2016" name="Nat. Commun.">
        <title>Thousands of microbial genomes shed light on interconnected biogeochemical processes in an aquifer system.</title>
        <authorList>
            <person name="Anantharaman K."/>
            <person name="Brown C.T."/>
            <person name="Hug L.A."/>
            <person name="Sharon I."/>
            <person name="Castelle C.J."/>
            <person name="Probst A.J."/>
            <person name="Thomas B.C."/>
            <person name="Singh A."/>
            <person name="Wilkins M.J."/>
            <person name="Karaoz U."/>
            <person name="Brodie E.L."/>
            <person name="Williams K.H."/>
            <person name="Hubbard S.S."/>
            <person name="Banfield J.F."/>
        </authorList>
    </citation>
    <scope>NUCLEOTIDE SEQUENCE [LARGE SCALE GENOMIC DNA]</scope>
</reference>
<dbReference type="AlphaFoldDB" id="A0A1F6BSN2"/>
<feature type="transmembrane region" description="Helical" evidence="1">
    <location>
        <begin position="81"/>
        <end position="105"/>
    </location>
</feature>
<accession>A0A1F6BSN2</accession>
<keyword evidence="1" id="KW-0812">Transmembrane</keyword>
<organism evidence="2 3">
    <name type="scientific">Candidatus Kaiserbacteria bacterium GWA2_50_9</name>
    <dbReference type="NCBI Taxonomy" id="1798474"/>
    <lineage>
        <taxon>Bacteria</taxon>
        <taxon>Candidatus Kaiseribacteriota</taxon>
    </lineage>
</organism>
<comment type="caution">
    <text evidence="2">The sequence shown here is derived from an EMBL/GenBank/DDBJ whole genome shotgun (WGS) entry which is preliminary data.</text>
</comment>
<evidence type="ECO:0000313" key="2">
    <source>
        <dbReference type="EMBL" id="OGG39838.1"/>
    </source>
</evidence>
<keyword evidence="1" id="KW-0472">Membrane</keyword>
<dbReference type="EMBL" id="MFKN01000040">
    <property type="protein sequence ID" value="OGG39838.1"/>
    <property type="molecule type" value="Genomic_DNA"/>
</dbReference>
<gene>
    <name evidence="2" type="ORF">A2118_00245</name>
</gene>
<dbReference type="STRING" id="1798474.A2118_00245"/>
<proteinExistence type="predicted"/>
<keyword evidence="1" id="KW-1133">Transmembrane helix</keyword>
<feature type="transmembrane region" description="Helical" evidence="1">
    <location>
        <begin position="52"/>
        <end position="75"/>
    </location>
</feature>
<evidence type="ECO:0000313" key="3">
    <source>
        <dbReference type="Proteomes" id="UP000179014"/>
    </source>
</evidence>
<dbReference type="InterPro" id="IPR007165">
    <property type="entry name" value="Phage_holin_4_2"/>
</dbReference>
<evidence type="ECO:0000256" key="1">
    <source>
        <dbReference type="SAM" id="Phobius"/>
    </source>
</evidence>
<dbReference type="Proteomes" id="UP000179014">
    <property type="component" value="Unassembled WGS sequence"/>
</dbReference>
<dbReference type="PANTHER" id="PTHR37309:SF1">
    <property type="entry name" value="SLR0284 PROTEIN"/>
    <property type="match status" value="1"/>
</dbReference>
<feature type="transmembrane region" description="Helical" evidence="1">
    <location>
        <begin position="28"/>
        <end position="45"/>
    </location>
</feature>
<dbReference type="Pfam" id="PF04020">
    <property type="entry name" value="Phage_holin_4_2"/>
    <property type="match status" value="1"/>
</dbReference>